<organism evidence="2 3">
    <name type="scientific">Aeoliella mucimassa</name>
    <dbReference type="NCBI Taxonomy" id="2527972"/>
    <lineage>
        <taxon>Bacteria</taxon>
        <taxon>Pseudomonadati</taxon>
        <taxon>Planctomycetota</taxon>
        <taxon>Planctomycetia</taxon>
        <taxon>Pirellulales</taxon>
        <taxon>Lacipirellulaceae</taxon>
        <taxon>Aeoliella</taxon>
    </lineage>
</organism>
<dbReference type="KEGG" id="amuc:Pan181_48630"/>
<name>A0A518AV71_9BACT</name>
<accession>A0A518AV71</accession>
<dbReference type="RefSeq" id="WP_145250877.1">
    <property type="nucleotide sequence ID" value="NZ_CP036278.1"/>
</dbReference>
<sequence length="256" mass="28196">MTSRGVRWLLAGVWLISATHLGCSETPKSTPDAGAESGLQDTEPKSDELTARQILENMAAAYRNAASYVDAADYGTHYVTAVDGLQHHGLPIALGVMFQRPNRFLITRIEPQPDAEPFAAFVACDGTTLEGSVSTLEPQRLTLPAPEQATLETMAPDPELRKGLFPGPVRDIFPQLDMLLARPDETLWFLDPARELALLPPAQLEREGEVPADCYRVKIATHAGPHICWIEKGSYLLLRLELNYYRLEAGRFGKSS</sequence>
<dbReference type="AlphaFoldDB" id="A0A518AV71"/>
<protein>
    <submittedName>
        <fullName evidence="2">Uncharacterized protein</fullName>
    </submittedName>
</protein>
<gene>
    <name evidence="2" type="ORF">Pan181_48630</name>
</gene>
<dbReference type="EMBL" id="CP036278">
    <property type="protein sequence ID" value="QDU58624.1"/>
    <property type="molecule type" value="Genomic_DNA"/>
</dbReference>
<keyword evidence="3" id="KW-1185">Reference proteome</keyword>
<dbReference type="Proteomes" id="UP000315750">
    <property type="component" value="Chromosome"/>
</dbReference>
<dbReference type="OrthoDB" id="229902at2"/>
<reference evidence="2 3" key="1">
    <citation type="submission" date="2019-02" db="EMBL/GenBank/DDBJ databases">
        <title>Deep-cultivation of Planctomycetes and their phenomic and genomic characterization uncovers novel biology.</title>
        <authorList>
            <person name="Wiegand S."/>
            <person name="Jogler M."/>
            <person name="Boedeker C."/>
            <person name="Pinto D."/>
            <person name="Vollmers J."/>
            <person name="Rivas-Marin E."/>
            <person name="Kohn T."/>
            <person name="Peeters S.H."/>
            <person name="Heuer A."/>
            <person name="Rast P."/>
            <person name="Oberbeckmann S."/>
            <person name="Bunk B."/>
            <person name="Jeske O."/>
            <person name="Meyerdierks A."/>
            <person name="Storesund J.E."/>
            <person name="Kallscheuer N."/>
            <person name="Luecker S."/>
            <person name="Lage O.M."/>
            <person name="Pohl T."/>
            <person name="Merkel B.J."/>
            <person name="Hornburger P."/>
            <person name="Mueller R.-W."/>
            <person name="Bruemmer F."/>
            <person name="Labrenz M."/>
            <person name="Spormann A.M."/>
            <person name="Op den Camp H."/>
            <person name="Overmann J."/>
            <person name="Amann R."/>
            <person name="Jetten M.S.M."/>
            <person name="Mascher T."/>
            <person name="Medema M.H."/>
            <person name="Devos D.P."/>
            <person name="Kaster A.-K."/>
            <person name="Ovreas L."/>
            <person name="Rohde M."/>
            <person name="Galperin M.Y."/>
            <person name="Jogler C."/>
        </authorList>
    </citation>
    <scope>NUCLEOTIDE SEQUENCE [LARGE SCALE GENOMIC DNA]</scope>
    <source>
        <strain evidence="2 3">Pan181</strain>
    </source>
</reference>
<evidence type="ECO:0000313" key="2">
    <source>
        <dbReference type="EMBL" id="QDU58624.1"/>
    </source>
</evidence>
<proteinExistence type="predicted"/>
<feature type="region of interest" description="Disordered" evidence="1">
    <location>
        <begin position="25"/>
        <end position="46"/>
    </location>
</feature>
<evidence type="ECO:0000313" key="3">
    <source>
        <dbReference type="Proteomes" id="UP000315750"/>
    </source>
</evidence>
<evidence type="ECO:0000256" key="1">
    <source>
        <dbReference type="SAM" id="MobiDB-lite"/>
    </source>
</evidence>